<reference evidence="2" key="2">
    <citation type="submission" date="2020-05" db="UniProtKB">
        <authorList>
            <consortium name="EnsemblMetazoa"/>
        </authorList>
    </citation>
    <scope>IDENTIFICATION</scope>
    <source>
        <strain evidence="2">IAEA</strain>
    </source>
</reference>
<dbReference type="STRING" id="67801.A0A1B0B0N4"/>
<dbReference type="InterPro" id="IPR011330">
    <property type="entry name" value="Glyco_hydro/deAcase_b/a-brl"/>
</dbReference>
<protein>
    <recommendedName>
        <fullName evidence="1">Glycoside hydrolase family 38 N-terminal domain-containing protein</fullName>
    </recommendedName>
</protein>
<evidence type="ECO:0000313" key="3">
    <source>
        <dbReference type="Proteomes" id="UP000092460"/>
    </source>
</evidence>
<dbReference type="SUPFAM" id="SSF88713">
    <property type="entry name" value="Glycoside hydrolase/deacetylase"/>
    <property type="match status" value="1"/>
</dbReference>
<dbReference type="InterPro" id="IPR050843">
    <property type="entry name" value="Glycosyl_Hydrlase_38"/>
</dbReference>
<dbReference type="Pfam" id="PF01074">
    <property type="entry name" value="Glyco_hydro_38N"/>
    <property type="match status" value="1"/>
</dbReference>
<dbReference type="PANTHER" id="PTHR11607">
    <property type="entry name" value="ALPHA-MANNOSIDASE"/>
    <property type="match status" value="1"/>
</dbReference>
<dbReference type="VEuPathDB" id="VectorBase:GPPI014917"/>
<keyword evidence="3" id="KW-1185">Reference proteome</keyword>
<name>A0A1B0B0N4_9MUSC</name>
<sequence>MQDIVRELVNNGRLEFVGGDWFINDEACSHYHSIIDQFTVALKKVDFTIHHNITIRYKSINDWASQVIRTYEDEYRVEFEWLLGPVSIDDDISNEVVTIFRPEIQNENIFFTD</sequence>
<evidence type="ECO:0000259" key="1">
    <source>
        <dbReference type="Pfam" id="PF01074"/>
    </source>
</evidence>
<dbReference type="InterPro" id="IPR000602">
    <property type="entry name" value="Glyco_hydro_38_N"/>
</dbReference>
<dbReference type="EMBL" id="JXJN01006781">
    <property type="status" value="NOT_ANNOTATED_CDS"/>
    <property type="molecule type" value="Genomic_DNA"/>
</dbReference>
<reference evidence="3" key="1">
    <citation type="submission" date="2015-01" db="EMBL/GenBank/DDBJ databases">
        <authorList>
            <person name="Aksoy S."/>
            <person name="Warren W."/>
            <person name="Wilson R.K."/>
        </authorList>
    </citation>
    <scope>NUCLEOTIDE SEQUENCE [LARGE SCALE GENOMIC DNA]</scope>
    <source>
        <strain evidence="3">IAEA</strain>
    </source>
</reference>
<dbReference type="InterPro" id="IPR027291">
    <property type="entry name" value="Glyco_hydro_38_N_sf"/>
</dbReference>
<accession>A0A1B0B0N4</accession>
<dbReference type="GO" id="GO:0006013">
    <property type="term" value="P:mannose metabolic process"/>
    <property type="evidence" value="ECO:0007669"/>
    <property type="project" value="InterPro"/>
</dbReference>
<proteinExistence type="predicted"/>
<dbReference type="Proteomes" id="UP000092460">
    <property type="component" value="Unassembled WGS sequence"/>
</dbReference>
<dbReference type="PANTHER" id="PTHR11607:SF3">
    <property type="entry name" value="LYSOSOMAL ALPHA-MANNOSIDASE"/>
    <property type="match status" value="1"/>
</dbReference>
<dbReference type="AlphaFoldDB" id="A0A1B0B0N4"/>
<dbReference type="GO" id="GO:0004559">
    <property type="term" value="F:alpha-mannosidase activity"/>
    <property type="evidence" value="ECO:0007669"/>
    <property type="project" value="InterPro"/>
</dbReference>
<feature type="domain" description="Glycoside hydrolase family 38 N-terminal" evidence="1">
    <location>
        <begin position="2"/>
        <end position="45"/>
    </location>
</feature>
<organism evidence="2 3">
    <name type="scientific">Glossina palpalis gambiensis</name>
    <dbReference type="NCBI Taxonomy" id="67801"/>
    <lineage>
        <taxon>Eukaryota</taxon>
        <taxon>Metazoa</taxon>
        <taxon>Ecdysozoa</taxon>
        <taxon>Arthropoda</taxon>
        <taxon>Hexapoda</taxon>
        <taxon>Insecta</taxon>
        <taxon>Pterygota</taxon>
        <taxon>Neoptera</taxon>
        <taxon>Endopterygota</taxon>
        <taxon>Diptera</taxon>
        <taxon>Brachycera</taxon>
        <taxon>Muscomorpha</taxon>
        <taxon>Hippoboscoidea</taxon>
        <taxon>Glossinidae</taxon>
        <taxon>Glossina</taxon>
    </lineage>
</organism>
<dbReference type="Gene3D" id="3.20.110.10">
    <property type="entry name" value="Glycoside hydrolase 38, N terminal domain"/>
    <property type="match status" value="1"/>
</dbReference>
<evidence type="ECO:0000313" key="2">
    <source>
        <dbReference type="EnsemblMetazoa" id="GPPI014917-PA"/>
    </source>
</evidence>
<dbReference type="EnsemblMetazoa" id="GPPI014917-RA">
    <property type="protein sequence ID" value="GPPI014917-PA"/>
    <property type="gene ID" value="GPPI014917"/>
</dbReference>
<dbReference type="GO" id="GO:0005764">
    <property type="term" value="C:lysosome"/>
    <property type="evidence" value="ECO:0007669"/>
    <property type="project" value="TreeGrafter"/>
</dbReference>